<dbReference type="EMBL" id="GBXM01061899">
    <property type="protein sequence ID" value="JAH46678.1"/>
    <property type="molecule type" value="Transcribed_RNA"/>
</dbReference>
<protein>
    <submittedName>
        <fullName evidence="1">Uncharacterized protein</fullName>
    </submittedName>
</protein>
<reference evidence="1" key="2">
    <citation type="journal article" date="2015" name="Fish Shellfish Immunol.">
        <title>Early steps in the European eel (Anguilla anguilla)-Vibrio vulnificus interaction in the gills: Role of the RtxA13 toxin.</title>
        <authorList>
            <person name="Callol A."/>
            <person name="Pajuelo D."/>
            <person name="Ebbesson L."/>
            <person name="Teles M."/>
            <person name="MacKenzie S."/>
            <person name="Amaro C."/>
        </authorList>
    </citation>
    <scope>NUCLEOTIDE SEQUENCE</scope>
</reference>
<dbReference type="AlphaFoldDB" id="A0A0E9T1S9"/>
<sequence>MFSCLCGRWSRLLWDL</sequence>
<reference evidence="1" key="1">
    <citation type="submission" date="2014-11" db="EMBL/GenBank/DDBJ databases">
        <authorList>
            <person name="Amaro Gonzalez C."/>
        </authorList>
    </citation>
    <scope>NUCLEOTIDE SEQUENCE</scope>
</reference>
<name>A0A0E9T1S9_ANGAN</name>
<proteinExistence type="predicted"/>
<organism evidence="1">
    <name type="scientific">Anguilla anguilla</name>
    <name type="common">European freshwater eel</name>
    <name type="synonym">Muraena anguilla</name>
    <dbReference type="NCBI Taxonomy" id="7936"/>
    <lineage>
        <taxon>Eukaryota</taxon>
        <taxon>Metazoa</taxon>
        <taxon>Chordata</taxon>
        <taxon>Craniata</taxon>
        <taxon>Vertebrata</taxon>
        <taxon>Euteleostomi</taxon>
        <taxon>Actinopterygii</taxon>
        <taxon>Neopterygii</taxon>
        <taxon>Teleostei</taxon>
        <taxon>Anguilliformes</taxon>
        <taxon>Anguillidae</taxon>
        <taxon>Anguilla</taxon>
    </lineage>
</organism>
<evidence type="ECO:0000313" key="1">
    <source>
        <dbReference type="EMBL" id="JAH46678.1"/>
    </source>
</evidence>
<accession>A0A0E9T1S9</accession>